<keyword evidence="6" id="KW-1185">Reference proteome</keyword>
<dbReference type="Pfam" id="PF13411">
    <property type="entry name" value="MerR_1"/>
    <property type="match status" value="1"/>
</dbReference>
<dbReference type="PROSITE" id="PS00552">
    <property type="entry name" value="HTH_MERR_1"/>
    <property type="match status" value="1"/>
</dbReference>
<keyword evidence="2" id="KW-0175">Coiled coil</keyword>
<feature type="coiled-coil region" evidence="2">
    <location>
        <begin position="86"/>
        <end position="120"/>
    </location>
</feature>
<dbReference type="PANTHER" id="PTHR30204">
    <property type="entry name" value="REDOX-CYCLING DRUG-SENSING TRANSCRIPTIONAL ACTIVATOR SOXR"/>
    <property type="match status" value="1"/>
</dbReference>
<dbReference type="Proteomes" id="UP001432011">
    <property type="component" value="Chromosome"/>
</dbReference>
<protein>
    <submittedName>
        <fullName evidence="5">MerR family transcriptional regulator</fullName>
    </submittedName>
</protein>
<feature type="domain" description="HTH merR-type" evidence="4">
    <location>
        <begin position="4"/>
        <end position="74"/>
    </location>
</feature>
<organism evidence="5 6">
    <name type="scientific">Microbispora hainanensis</name>
    <dbReference type="NCBI Taxonomy" id="568844"/>
    <lineage>
        <taxon>Bacteria</taxon>
        <taxon>Bacillati</taxon>
        <taxon>Actinomycetota</taxon>
        <taxon>Actinomycetes</taxon>
        <taxon>Streptosporangiales</taxon>
        <taxon>Streptosporangiaceae</taxon>
        <taxon>Microbispora</taxon>
    </lineage>
</organism>
<evidence type="ECO:0000256" key="2">
    <source>
        <dbReference type="SAM" id="Coils"/>
    </source>
</evidence>
<evidence type="ECO:0000259" key="4">
    <source>
        <dbReference type="PROSITE" id="PS50937"/>
    </source>
</evidence>
<evidence type="ECO:0000256" key="3">
    <source>
        <dbReference type="SAM" id="MobiDB-lite"/>
    </source>
</evidence>
<dbReference type="PROSITE" id="PS50937">
    <property type="entry name" value="HTH_MERR_2"/>
    <property type="match status" value="1"/>
</dbReference>
<dbReference type="PANTHER" id="PTHR30204:SF98">
    <property type="entry name" value="HTH-TYPE TRANSCRIPTIONAL REGULATOR ADHR"/>
    <property type="match status" value="1"/>
</dbReference>
<dbReference type="Gene3D" id="1.10.1660.10">
    <property type="match status" value="1"/>
</dbReference>
<dbReference type="EMBL" id="CP108085">
    <property type="protein sequence ID" value="WUP76976.1"/>
    <property type="molecule type" value="Genomic_DNA"/>
</dbReference>
<dbReference type="InterPro" id="IPR000551">
    <property type="entry name" value="MerR-type_HTH_dom"/>
</dbReference>
<dbReference type="InterPro" id="IPR047057">
    <property type="entry name" value="MerR_fam"/>
</dbReference>
<name>A0ABZ1SW99_9ACTN</name>
<evidence type="ECO:0000313" key="5">
    <source>
        <dbReference type="EMBL" id="WUP76976.1"/>
    </source>
</evidence>
<gene>
    <name evidence="5" type="ORF">OG913_08220</name>
</gene>
<proteinExistence type="predicted"/>
<keyword evidence="1" id="KW-0238">DNA-binding</keyword>
<feature type="compositionally biased region" description="Basic and acidic residues" evidence="3">
    <location>
        <begin position="143"/>
        <end position="153"/>
    </location>
</feature>
<accession>A0ABZ1SW99</accession>
<dbReference type="RefSeq" id="WP_142651707.1">
    <property type="nucleotide sequence ID" value="NZ_CP108085.1"/>
</dbReference>
<evidence type="ECO:0000313" key="6">
    <source>
        <dbReference type="Proteomes" id="UP001432011"/>
    </source>
</evidence>
<feature type="region of interest" description="Disordered" evidence="3">
    <location>
        <begin position="121"/>
        <end position="153"/>
    </location>
</feature>
<sequence>MDEGMTIAQVAQRTGLTAHTLRYYERTGLMLEPPPRGGNGHRRYTERDAEWIALLTRLRASGMPIAAMRRYAELVRRGRDTYVARKEMLEAHRADVIAKIEQLRSDLEIVDQKIDLYAAKSGEKNEAAHTRPGPPHLGARPWLHGDERLLRPG</sequence>
<reference evidence="5" key="1">
    <citation type="submission" date="2022-10" db="EMBL/GenBank/DDBJ databases">
        <title>The complete genomes of actinobacterial strains from the NBC collection.</title>
        <authorList>
            <person name="Joergensen T.S."/>
            <person name="Alvarez Arevalo M."/>
            <person name="Sterndorff E.B."/>
            <person name="Faurdal D."/>
            <person name="Vuksanovic O."/>
            <person name="Mourched A.-S."/>
            <person name="Charusanti P."/>
            <person name="Shaw S."/>
            <person name="Blin K."/>
            <person name="Weber T."/>
        </authorList>
    </citation>
    <scope>NUCLEOTIDE SEQUENCE</scope>
    <source>
        <strain evidence="5">NBC_00254</strain>
    </source>
</reference>
<dbReference type="CDD" id="cd01109">
    <property type="entry name" value="HTH_YyaN"/>
    <property type="match status" value="1"/>
</dbReference>
<dbReference type="InterPro" id="IPR009061">
    <property type="entry name" value="DNA-bd_dom_put_sf"/>
</dbReference>
<dbReference type="SUPFAM" id="SSF46955">
    <property type="entry name" value="Putative DNA-binding domain"/>
    <property type="match status" value="1"/>
</dbReference>
<dbReference type="SMART" id="SM00422">
    <property type="entry name" value="HTH_MERR"/>
    <property type="match status" value="1"/>
</dbReference>
<evidence type="ECO:0000256" key="1">
    <source>
        <dbReference type="ARBA" id="ARBA00023125"/>
    </source>
</evidence>